<dbReference type="Pfam" id="PF00857">
    <property type="entry name" value="Isochorismatase"/>
    <property type="match status" value="1"/>
</dbReference>
<evidence type="ECO:0000313" key="4">
    <source>
        <dbReference type="EMBL" id="MFB9758601.1"/>
    </source>
</evidence>
<dbReference type="Proteomes" id="UP001589609">
    <property type="component" value="Unassembled WGS sequence"/>
</dbReference>
<comment type="caution">
    <text evidence="4">The sequence shown here is derived from an EMBL/GenBank/DDBJ whole genome shotgun (WGS) entry which is preliminary data.</text>
</comment>
<dbReference type="SUPFAM" id="SSF52499">
    <property type="entry name" value="Isochorismatase-like hydrolases"/>
    <property type="match status" value="1"/>
</dbReference>
<dbReference type="Gene3D" id="3.40.50.850">
    <property type="entry name" value="Isochorismatase-like"/>
    <property type="match status" value="1"/>
</dbReference>
<keyword evidence="2 4" id="KW-0378">Hydrolase</keyword>
<gene>
    <name evidence="4" type="ORF">ACFFMS_08735</name>
</gene>
<comment type="similarity">
    <text evidence="1">Belongs to the isochorismatase family.</text>
</comment>
<evidence type="ECO:0000256" key="2">
    <source>
        <dbReference type="ARBA" id="ARBA00022801"/>
    </source>
</evidence>
<proteinExistence type="inferred from homology"/>
<dbReference type="CDD" id="cd00431">
    <property type="entry name" value="cysteine_hydrolases"/>
    <property type="match status" value="1"/>
</dbReference>
<accession>A0ABV5WEP8</accession>
<organism evidence="4 5">
    <name type="scientific">Ectobacillus funiculus</name>
    <dbReference type="NCBI Taxonomy" id="137993"/>
    <lineage>
        <taxon>Bacteria</taxon>
        <taxon>Bacillati</taxon>
        <taxon>Bacillota</taxon>
        <taxon>Bacilli</taxon>
        <taxon>Bacillales</taxon>
        <taxon>Bacillaceae</taxon>
        <taxon>Ectobacillus</taxon>
    </lineage>
</organism>
<protein>
    <submittedName>
        <fullName evidence="4">Isochorismatase family cysteine hydrolase</fullName>
        <ecNumber evidence="4">3.-.-.-</ecNumber>
    </submittedName>
</protein>
<feature type="domain" description="Isochorismatase-like" evidence="3">
    <location>
        <begin position="4"/>
        <end position="164"/>
    </location>
</feature>
<dbReference type="EMBL" id="JBHMAF010000035">
    <property type="protein sequence ID" value="MFB9758601.1"/>
    <property type="molecule type" value="Genomic_DNA"/>
</dbReference>
<dbReference type="PANTHER" id="PTHR43540:SF6">
    <property type="entry name" value="ISOCHORISMATASE-LIKE DOMAIN-CONTAINING PROTEIN"/>
    <property type="match status" value="1"/>
</dbReference>
<dbReference type="InterPro" id="IPR050272">
    <property type="entry name" value="Isochorismatase-like_hydrls"/>
</dbReference>
<dbReference type="EC" id="3.-.-.-" evidence="4"/>
<keyword evidence="5" id="KW-1185">Reference proteome</keyword>
<dbReference type="PANTHER" id="PTHR43540">
    <property type="entry name" value="PEROXYUREIDOACRYLATE/UREIDOACRYLATE AMIDOHYDROLASE-RELATED"/>
    <property type="match status" value="1"/>
</dbReference>
<evidence type="ECO:0000256" key="1">
    <source>
        <dbReference type="ARBA" id="ARBA00006336"/>
    </source>
</evidence>
<dbReference type="InterPro" id="IPR000868">
    <property type="entry name" value="Isochorismatase-like_dom"/>
</dbReference>
<name>A0ABV5WEP8_9BACI</name>
<dbReference type="InterPro" id="IPR036380">
    <property type="entry name" value="Isochorismatase-like_sf"/>
</dbReference>
<sequence length="190" mass="21774">MHKTALLIIDLINDFQFEHGPILAKKCRDMLPSILQLKNWIRENQGHVIYINDHYNLWQADMNKIIQHCDNELSSPILKDITPKEDDYFLIKPHYSAFYETPLNTLLGHLKVQNLILTGVAGNICILFTANDAHMRNYKLYVPKNCIASNSEKDNEHALTVMEAILKAEISPSSQLSLHSLFETSSKTLE</sequence>
<evidence type="ECO:0000313" key="5">
    <source>
        <dbReference type="Proteomes" id="UP001589609"/>
    </source>
</evidence>
<dbReference type="RefSeq" id="WP_379948888.1">
    <property type="nucleotide sequence ID" value="NZ_JBHMAF010000035.1"/>
</dbReference>
<evidence type="ECO:0000259" key="3">
    <source>
        <dbReference type="Pfam" id="PF00857"/>
    </source>
</evidence>
<dbReference type="GO" id="GO:0016787">
    <property type="term" value="F:hydrolase activity"/>
    <property type="evidence" value="ECO:0007669"/>
    <property type="project" value="UniProtKB-KW"/>
</dbReference>
<reference evidence="4 5" key="1">
    <citation type="submission" date="2024-09" db="EMBL/GenBank/DDBJ databases">
        <authorList>
            <person name="Sun Q."/>
            <person name="Mori K."/>
        </authorList>
    </citation>
    <scope>NUCLEOTIDE SEQUENCE [LARGE SCALE GENOMIC DNA]</scope>
    <source>
        <strain evidence="4 5">JCM 11201</strain>
    </source>
</reference>